<dbReference type="Proteomes" id="UP000000226">
    <property type="component" value="Chromosome 3"/>
</dbReference>
<reference evidence="8" key="1">
    <citation type="journal article" date="2014" name="Nat. Genet.">
        <title>A reference genome for common bean and genome-wide analysis of dual domestications.</title>
        <authorList>
            <person name="Schmutz J."/>
            <person name="McClean P.E."/>
            <person name="Mamidi S."/>
            <person name="Wu G.A."/>
            <person name="Cannon S.B."/>
            <person name="Grimwood J."/>
            <person name="Jenkins J."/>
            <person name="Shu S."/>
            <person name="Song Q."/>
            <person name="Chavarro C."/>
            <person name="Torres-Torres M."/>
            <person name="Geffroy V."/>
            <person name="Moghaddam S.M."/>
            <person name="Gao D."/>
            <person name="Abernathy B."/>
            <person name="Barry K."/>
            <person name="Blair M."/>
            <person name="Brick M.A."/>
            <person name="Chovatia M."/>
            <person name="Gepts P."/>
            <person name="Goodstein D.M."/>
            <person name="Gonzales M."/>
            <person name="Hellsten U."/>
            <person name="Hyten D.L."/>
            <person name="Jia G."/>
            <person name="Kelly J.D."/>
            <person name="Kudrna D."/>
            <person name="Lee R."/>
            <person name="Richard M.M."/>
            <person name="Miklas P.N."/>
            <person name="Osorno J.M."/>
            <person name="Rodrigues J."/>
            <person name="Thareau V."/>
            <person name="Urrea C.A."/>
            <person name="Wang M."/>
            <person name="Yu Y."/>
            <person name="Zhang M."/>
            <person name="Wing R.A."/>
            <person name="Cregan P.B."/>
            <person name="Rokhsar D.S."/>
            <person name="Jackson S.A."/>
        </authorList>
    </citation>
    <scope>NUCLEOTIDE SEQUENCE [LARGE SCALE GENOMIC DNA]</scope>
    <source>
        <strain evidence="8">cv. G19833</strain>
    </source>
</reference>
<accession>V7C556</accession>
<dbReference type="InterPro" id="IPR036397">
    <property type="entry name" value="RNaseH_sf"/>
</dbReference>
<dbReference type="InterPro" id="IPR026992">
    <property type="entry name" value="DIOX_N"/>
</dbReference>
<sequence>MGEFIGAFSGFLEIQTALVAEFYGVIHAMEEAQKMGLTNVWLECDSVLVCAAFTARTTVPWMLRNRWNTCLNFCRTIRFRFSIHFTLNLNFLHTNNDSYSRFFPMSSPVATALSAAPPYDRAKAVKEFDETKVGVKGLVDSGIKAIPPIFVHPPETLAELKRGSESESAPEIPTVDLAAVQGSRAAVVEQIRQAASTVGFFQVINHGVPEQVLRRTLAAVKAFHEQPAEARVPVYRREVGKGVSYISNVDLFQSKAASWRDTIQLRMGPTAVDPIEIPEVCREEVVEWDKEVVRVSSVLYELLSEGLGLGAERFREMGLGEGRIMVGHYYPFCPQPDLTVGLNSHADPGALTVLLQDHIGGLQVETPQGWIHVKPQPQALVINIGDFLQIISNEAYKSAHHRVLANHCNEARVSVAVFLNPSDRERLFGPLPELTSTEKPALYRNFTFHEFMTRFFKKELDGKSLTNFFRQ</sequence>
<dbReference type="InterPro" id="IPR044730">
    <property type="entry name" value="RNase_H-like_dom_plant"/>
</dbReference>
<evidence type="ECO:0000313" key="7">
    <source>
        <dbReference type="EMBL" id="ESW25254.1"/>
    </source>
</evidence>
<dbReference type="SUPFAM" id="SSF51197">
    <property type="entry name" value="Clavaminate synthase-like"/>
    <property type="match status" value="1"/>
</dbReference>
<evidence type="ECO:0000313" key="8">
    <source>
        <dbReference type="Proteomes" id="UP000000226"/>
    </source>
</evidence>
<proteinExistence type="inferred from homology"/>
<protein>
    <recommendedName>
        <fullName evidence="6">Fe2OG dioxygenase domain-containing protein</fullName>
    </recommendedName>
</protein>
<dbReference type="PANTHER" id="PTHR10209">
    <property type="entry name" value="OXIDOREDUCTASE, 2OG-FE II OXYGENASE FAMILY PROTEIN"/>
    <property type="match status" value="1"/>
</dbReference>
<dbReference type="SUPFAM" id="SSF53098">
    <property type="entry name" value="Ribonuclease H-like"/>
    <property type="match status" value="1"/>
</dbReference>
<dbReference type="GO" id="GO:0004523">
    <property type="term" value="F:RNA-DNA hybrid ribonuclease activity"/>
    <property type="evidence" value="ECO:0007669"/>
    <property type="project" value="InterPro"/>
</dbReference>
<dbReference type="FunFam" id="2.60.120.330:FF:000026">
    <property type="entry name" value="DIBOA-glucoside dioxygenase BX6"/>
    <property type="match status" value="1"/>
</dbReference>
<evidence type="ECO:0000256" key="5">
    <source>
        <dbReference type="RuleBase" id="RU003682"/>
    </source>
</evidence>
<dbReference type="PANTHER" id="PTHR10209:SF751">
    <property type="entry name" value="OS06G0255100 PROTEIN"/>
    <property type="match status" value="1"/>
</dbReference>
<dbReference type="Gene3D" id="2.60.120.330">
    <property type="entry name" value="B-lactam Antibiotic, Isopenicillin N Synthase, Chain"/>
    <property type="match status" value="1"/>
</dbReference>
<dbReference type="PROSITE" id="PS51471">
    <property type="entry name" value="FE2OG_OXY"/>
    <property type="match status" value="1"/>
</dbReference>
<dbReference type="InterPro" id="IPR002156">
    <property type="entry name" value="RNaseH_domain"/>
</dbReference>
<dbReference type="InterPro" id="IPR044861">
    <property type="entry name" value="IPNS-like_FE2OG_OXY"/>
</dbReference>
<dbReference type="Pfam" id="PF14226">
    <property type="entry name" value="DIOX_N"/>
    <property type="match status" value="1"/>
</dbReference>
<keyword evidence="3 5" id="KW-0560">Oxidoreductase</keyword>
<dbReference type="GO" id="GO:0051213">
    <property type="term" value="F:dioxygenase activity"/>
    <property type="evidence" value="ECO:0007669"/>
    <property type="project" value="UniProtKB-ARBA"/>
</dbReference>
<dbReference type="OMA" id="QINEASC"/>
<evidence type="ECO:0000256" key="1">
    <source>
        <dbReference type="ARBA" id="ARBA00008056"/>
    </source>
</evidence>
<dbReference type="InterPro" id="IPR027443">
    <property type="entry name" value="IPNS-like_sf"/>
</dbReference>
<comment type="similarity">
    <text evidence="1 5">Belongs to the iron/ascorbate-dependent oxidoreductase family.</text>
</comment>
<dbReference type="Pfam" id="PF13456">
    <property type="entry name" value="RVT_3"/>
    <property type="match status" value="1"/>
</dbReference>
<dbReference type="Pfam" id="PF03171">
    <property type="entry name" value="2OG-FeII_Oxy"/>
    <property type="match status" value="1"/>
</dbReference>
<feature type="domain" description="Fe2OG dioxygenase" evidence="6">
    <location>
        <begin position="320"/>
        <end position="421"/>
    </location>
</feature>
<dbReference type="AlphaFoldDB" id="V7C556"/>
<evidence type="ECO:0000256" key="3">
    <source>
        <dbReference type="ARBA" id="ARBA00023002"/>
    </source>
</evidence>
<dbReference type="Gene3D" id="3.30.420.10">
    <property type="entry name" value="Ribonuclease H-like superfamily/Ribonuclease H"/>
    <property type="match status" value="1"/>
</dbReference>
<dbReference type="InterPro" id="IPR005123">
    <property type="entry name" value="Oxoglu/Fe-dep_dioxygenase_dom"/>
</dbReference>
<evidence type="ECO:0000256" key="2">
    <source>
        <dbReference type="ARBA" id="ARBA00022723"/>
    </source>
</evidence>
<dbReference type="Gramene" id="ESW25254">
    <property type="protein sequence ID" value="ESW25254"/>
    <property type="gene ID" value="PHAVU_003G020200g"/>
</dbReference>
<dbReference type="GO" id="GO:0003676">
    <property type="term" value="F:nucleic acid binding"/>
    <property type="evidence" value="ECO:0007669"/>
    <property type="project" value="InterPro"/>
</dbReference>
<evidence type="ECO:0000256" key="4">
    <source>
        <dbReference type="ARBA" id="ARBA00023004"/>
    </source>
</evidence>
<organism evidence="7 8">
    <name type="scientific">Phaseolus vulgaris</name>
    <name type="common">Kidney bean</name>
    <name type="synonym">French bean</name>
    <dbReference type="NCBI Taxonomy" id="3885"/>
    <lineage>
        <taxon>Eukaryota</taxon>
        <taxon>Viridiplantae</taxon>
        <taxon>Streptophyta</taxon>
        <taxon>Embryophyta</taxon>
        <taxon>Tracheophyta</taxon>
        <taxon>Spermatophyta</taxon>
        <taxon>Magnoliopsida</taxon>
        <taxon>eudicotyledons</taxon>
        <taxon>Gunneridae</taxon>
        <taxon>Pentapetalae</taxon>
        <taxon>rosids</taxon>
        <taxon>fabids</taxon>
        <taxon>Fabales</taxon>
        <taxon>Fabaceae</taxon>
        <taxon>Papilionoideae</taxon>
        <taxon>50 kb inversion clade</taxon>
        <taxon>NPAAA clade</taxon>
        <taxon>indigoferoid/millettioid clade</taxon>
        <taxon>Phaseoleae</taxon>
        <taxon>Phaseolus</taxon>
    </lineage>
</organism>
<dbReference type="OrthoDB" id="288590at2759"/>
<name>V7C556_PHAVU</name>
<dbReference type="CDD" id="cd06222">
    <property type="entry name" value="RNase_H_like"/>
    <property type="match status" value="1"/>
</dbReference>
<gene>
    <name evidence="7" type="ORF">PHAVU_003G020200g</name>
</gene>
<dbReference type="InterPro" id="IPR012337">
    <property type="entry name" value="RNaseH-like_sf"/>
</dbReference>
<dbReference type="EMBL" id="CM002290">
    <property type="protein sequence ID" value="ESW25254.1"/>
    <property type="molecule type" value="Genomic_DNA"/>
</dbReference>
<dbReference type="eggNOG" id="KOG0143">
    <property type="taxonomic scope" value="Eukaryota"/>
</dbReference>
<keyword evidence="8" id="KW-1185">Reference proteome</keyword>
<keyword evidence="2 5" id="KW-0479">Metal-binding</keyword>
<keyword evidence="4 5" id="KW-0408">Iron</keyword>
<evidence type="ECO:0000259" key="6">
    <source>
        <dbReference type="PROSITE" id="PS51471"/>
    </source>
</evidence>
<dbReference type="GO" id="GO:0046872">
    <property type="term" value="F:metal ion binding"/>
    <property type="evidence" value="ECO:0007669"/>
    <property type="project" value="UniProtKB-KW"/>
</dbReference>